<gene>
    <name evidence="2" type="ORF">CAUJ_LOCUS12509</name>
</gene>
<keyword evidence="1" id="KW-0472">Membrane</keyword>
<accession>A0A8S1HUA4</accession>
<keyword evidence="3" id="KW-1185">Reference proteome</keyword>
<keyword evidence="1" id="KW-0812">Transmembrane</keyword>
<evidence type="ECO:0000256" key="1">
    <source>
        <dbReference type="SAM" id="Phobius"/>
    </source>
</evidence>
<comment type="caution">
    <text evidence="2">The sequence shown here is derived from an EMBL/GenBank/DDBJ whole genome shotgun (WGS) entry which is preliminary data.</text>
</comment>
<name>A0A8S1HUA4_9PELO</name>
<organism evidence="2 3">
    <name type="scientific">Caenorhabditis auriculariae</name>
    <dbReference type="NCBI Taxonomy" id="2777116"/>
    <lineage>
        <taxon>Eukaryota</taxon>
        <taxon>Metazoa</taxon>
        <taxon>Ecdysozoa</taxon>
        <taxon>Nematoda</taxon>
        <taxon>Chromadorea</taxon>
        <taxon>Rhabditida</taxon>
        <taxon>Rhabditina</taxon>
        <taxon>Rhabditomorpha</taxon>
        <taxon>Rhabditoidea</taxon>
        <taxon>Rhabditidae</taxon>
        <taxon>Peloderinae</taxon>
        <taxon>Caenorhabditis</taxon>
    </lineage>
</organism>
<feature type="transmembrane region" description="Helical" evidence="1">
    <location>
        <begin position="34"/>
        <end position="52"/>
    </location>
</feature>
<sequence length="106" mass="12505">MPRDCHPLCLEKRDFMQVNPPRKATDFYRDYDPWIGIGTAVALCLFFFVITVKSCVRYGIRRTSSGNSSPSLVSFEIPWRIRILRSRNCSNSLKNNFIRRLMMRRI</sequence>
<evidence type="ECO:0008006" key="4">
    <source>
        <dbReference type="Google" id="ProtNLM"/>
    </source>
</evidence>
<dbReference type="Proteomes" id="UP000835052">
    <property type="component" value="Unassembled WGS sequence"/>
</dbReference>
<dbReference type="EMBL" id="CAJGYM010000075">
    <property type="protein sequence ID" value="CAD6196595.1"/>
    <property type="molecule type" value="Genomic_DNA"/>
</dbReference>
<reference evidence="2" key="1">
    <citation type="submission" date="2020-10" db="EMBL/GenBank/DDBJ databases">
        <authorList>
            <person name="Kikuchi T."/>
        </authorList>
    </citation>
    <scope>NUCLEOTIDE SEQUENCE</scope>
    <source>
        <strain evidence="2">NKZ352</strain>
    </source>
</reference>
<dbReference type="OrthoDB" id="5770929at2759"/>
<dbReference type="AlphaFoldDB" id="A0A8S1HUA4"/>
<protein>
    <recommendedName>
        <fullName evidence="4">FXYD domain-containing ion transport regulator</fullName>
    </recommendedName>
</protein>
<evidence type="ECO:0000313" key="2">
    <source>
        <dbReference type="EMBL" id="CAD6196595.1"/>
    </source>
</evidence>
<evidence type="ECO:0000313" key="3">
    <source>
        <dbReference type="Proteomes" id="UP000835052"/>
    </source>
</evidence>
<keyword evidence="1" id="KW-1133">Transmembrane helix</keyword>
<proteinExistence type="predicted"/>